<sequence length="58" mass="6593">MPAISKCLMCIYFLLMCHSPEFLMVQRSRSLILLSPAGRKMGVLPLGQLIEKVQHYLS</sequence>
<feature type="signal peptide" evidence="1">
    <location>
        <begin position="1"/>
        <end position="19"/>
    </location>
</feature>
<dbReference type="Proteomes" id="UP000242450">
    <property type="component" value="Chromosome 20"/>
</dbReference>
<evidence type="ECO:0000313" key="3">
    <source>
        <dbReference type="Proteomes" id="UP000242450"/>
    </source>
</evidence>
<keyword evidence="1" id="KW-0732">Signal</keyword>
<dbReference type="EMBL" id="MKHE01000020">
    <property type="protein sequence ID" value="OWK05561.1"/>
    <property type="molecule type" value="Genomic_DNA"/>
</dbReference>
<accession>A0A212CHT8</accession>
<comment type="caution">
    <text evidence="2">The sequence shown here is derived from an EMBL/GenBank/DDBJ whole genome shotgun (WGS) entry which is preliminary data.</text>
</comment>
<evidence type="ECO:0000256" key="1">
    <source>
        <dbReference type="SAM" id="SignalP"/>
    </source>
</evidence>
<proteinExistence type="predicted"/>
<feature type="chain" id="PRO_5012419795" evidence="1">
    <location>
        <begin position="20"/>
        <end position="58"/>
    </location>
</feature>
<evidence type="ECO:0000313" key="2">
    <source>
        <dbReference type="EMBL" id="OWK05561.1"/>
    </source>
</evidence>
<name>A0A212CHT8_CEREH</name>
<keyword evidence="3" id="KW-1185">Reference proteome</keyword>
<organism evidence="2 3">
    <name type="scientific">Cervus elaphus hippelaphus</name>
    <name type="common">European red deer</name>
    <dbReference type="NCBI Taxonomy" id="46360"/>
    <lineage>
        <taxon>Eukaryota</taxon>
        <taxon>Metazoa</taxon>
        <taxon>Chordata</taxon>
        <taxon>Craniata</taxon>
        <taxon>Vertebrata</taxon>
        <taxon>Euteleostomi</taxon>
        <taxon>Mammalia</taxon>
        <taxon>Eutheria</taxon>
        <taxon>Laurasiatheria</taxon>
        <taxon>Artiodactyla</taxon>
        <taxon>Ruminantia</taxon>
        <taxon>Pecora</taxon>
        <taxon>Cervidae</taxon>
        <taxon>Cervinae</taxon>
        <taxon>Cervus</taxon>
    </lineage>
</organism>
<protein>
    <submittedName>
        <fullName evidence="2">Uncharacterized protein</fullName>
    </submittedName>
</protein>
<reference evidence="2 3" key="1">
    <citation type="journal article" date="2018" name="Mol. Genet. Genomics">
        <title>The red deer Cervus elaphus genome CerEla1.0: sequencing, annotating, genes, and chromosomes.</title>
        <authorList>
            <person name="Bana N.A."/>
            <person name="Nyiri A."/>
            <person name="Nagy J."/>
            <person name="Frank K."/>
            <person name="Nagy T."/>
            <person name="Steger V."/>
            <person name="Schiller M."/>
            <person name="Lakatos P."/>
            <person name="Sugar L."/>
            <person name="Horn P."/>
            <person name="Barta E."/>
            <person name="Orosz L."/>
        </authorList>
    </citation>
    <scope>NUCLEOTIDE SEQUENCE [LARGE SCALE GENOMIC DNA]</scope>
    <source>
        <strain evidence="2">Hungarian</strain>
    </source>
</reference>
<dbReference type="AlphaFoldDB" id="A0A212CHT8"/>
<gene>
    <name evidence="2" type="ORF">Celaphus_00002258</name>
</gene>